<dbReference type="GO" id="GO:0001664">
    <property type="term" value="F:G protein-coupled receptor binding"/>
    <property type="evidence" value="ECO:0007669"/>
    <property type="project" value="TreeGrafter"/>
</dbReference>
<name>A0AAV4F7S2_9GAST</name>
<dbReference type="GO" id="GO:0007186">
    <property type="term" value="P:G protein-coupled receptor signaling pathway"/>
    <property type="evidence" value="ECO:0007669"/>
    <property type="project" value="TreeGrafter"/>
</dbReference>
<dbReference type="InterPro" id="IPR011009">
    <property type="entry name" value="Kinase-like_dom_sf"/>
</dbReference>
<dbReference type="PANTHER" id="PTHR24355">
    <property type="entry name" value="G PROTEIN-COUPLED RECEPTOR KINASE/RIBOSOMAL PROTEIN S6 KINASE"/>
    <property type="match status" value="1"/>
</dbReference>
<keyword evidence="4 6" id="KW-0418">Kinase</keyword>
<dbReference type="GO" id="GO:0005524">
    <property type="term" value="F:ATP binding"/>
    <property type="evidence" value="ECO:0007669"/>
    <property type="project" value="UniProtKB-KW"/>
</dbReference>
<comment type="caution">
    <text evidence="6">The sequence shown here is derived from an EMBL/GenBank/DDBJ whole genome shotgun (WGS) entry which is preliminary data.</text>
</comment>
<keyword evidence="3" id="KW-0547">Nucleotide-binding</keyword>
<keyword evidence="5" id="KW-0067">ATP-binding</keyword>
<dbReference type="PANTHER" id="PTHR24355:SF30">
    <property type="entry name" value="SERINE_THREONINE-PROTEIN KINASE 32B ISOFORM X1"/>
    <property type="match status" value="1"/>
</dbReference>
<evidence type="ECO:0000256" key="3">
    <source>
        <dbReference type="ARBA" id="ARBA00022741"/>
    </source>
</evidence>
<proteinExistence type="predicted"/>
<dbReference type="SUPFAM" id="SSF56112">
    <property type="entry name" value="Protein kinase-like (PK-like)"/>
    <property type="match status" value="1"/>
</dbReference>
<dbReference type="GO" id="GO:0009966">
    <property type="term" value="P:regulation of signal transduction"/>
    <property type="evidence" value="ECO:0007669"/>
    <property type="project" value="TreeGrafter"/>
</dbReference>
<evidence type="ECO:0000313" key="6">
    <source>
        <dbReference type="EMBL" id="GFR68763.1"/>
    </source>
</evidence>
<dbReference type="Gene3D" id="1.10.510.10">
    <property type="entry name" value="Transferase(Phosphotransferase) domain 1"/>
    <property type="match status" value="1"/>
</dbReference>
<keyword evidence="1" id="KW-0723">Serine/threonine-protein kinase</keyword>
<organism evidence="6 7">
    <name type="scientific">Elysia marginata</name>
    <dbReference type="NCBI Taxonomy" id="1093978"/>
    <lineage>
        <taxon>Eukaryota</taxon>
        <taxon>Metazoa</taxon>
        <taxon>Spiralia</taxon>
        <taxon>Lophotrochozoa</taxon>
        <taxon>Mollusca</taxon>
        <taxon>Gastropoda</taxon>
        <taxon>Heterobranchia</taxon>
        <taxon>Euthyneura</taxon>
        <taxon>Panpulmonata</taxon>
        <taxon>Sacoglossa</taxon>
        <taxon>Placobranchoidea</taxon>
        <taxon>Plakobranchidae</taxon>
        <taxon>Elysia</taxon>
    </lineage>
</organism>
<keyword evidence="2" id="KW-0808">Transferase</keyword>
<evidence type="ECO:0000256" key="1">
    <source>
        <dbReference type="ARBA" id="ARBA00022527"/>
    </source>
</evidence>
<keyword evidence="7" id="KW-1185">Reference proteome</keyword>
<dbReference type="Proteomes" id="UP000762676">
    <property type="component" value="Unassembled WGS sequence"/>
</dbReference>
<dbReference type="AlphaFoldDB" id="A0AAV4F7S2"/>
<evidence type="ECO:0000256" key="4">
    <source>
        <dbReference type="ARBA" id="ARBA00022777"/>
    </source>
</evidence>
<evidence type="ECO:0000256" key="2">
    <source>
        <dbReference type="ARBA" id="ARBA00022679"/>
    </source>
</evidence>
<protein>
    <submittedName>
        <fullName evidence="6">Serine/threonine-protein kinase 32C</fullName>
    </submittedName>
</protein>
<evidence type="ECO:0000313" key="7">
    <source>
        <dbReference type="Proteomes" id="UP000762676"/>
    </source>
</evidence>
<gene>
    <name evidence="6" type="ORF">ElyMa_003741600</name>
</gene>
<reference evidence="6 7" key="1">
    <citation type="journal article" date="2021" name="Elife">
        <title>Chloroplast acquisition without the gene transfer in kleptoplastic sea slugs, Plakobranchus ocellatus.</title>
        <authorList>
            <person name="Maeda T."/>
            <person name="Takahashi S."/>
            <person name="Yoshida T."/>
            <person name="Shimamura S."/>
            <person name="Takaki Y."/>
            <person name="Nagai Y."/>
            <person name="Toyoda A."/>
            <person name="Suzuki Y."/>
            <person name="Arimoto A."/>
            <person name="Ishii H."/>
            <person name="Satoh N."/>
            <person name="Nishiyama T."/>
            <person name="Hasebe M."/>
            <person name="Maruyama T."/>
            <person name="Minagawa J."/>
            <person name="Obokata J."/>
            <person name="Shigenobu S."/>
        </authorList>
    </citation>
    <scope>NUCLEOTIDE SEQUENCE [LARGE SCALE GENOMIC DNA]</scope>
</reference>
<dbReference type="EMBL" id="BMAT01007661">
    <property type="protein sequence ID" value="GFR68763.1"/>
    <property type="molecule type" value="Genomic_DNA"/>
</dbReference>
<dbReference type="GO" id="GO:0004703">
    <property type="term" value="F:G protein-coupled receptor kinase activity"/>
    <property type="evidence" value="ECO:0007669"/>
    <property type="project" value="TreeGrafter"/>
</dbReference>
<evidence type="ECO:0000256" key="5">
    <source>
        <dbReference type="ARBA" id="ARBA00022840"/>
    </source>
</evidence>
<accession>A0AAV4F7S2</accession>
<sequence>MNGYIVVDFLKQKIKGKKASVIEQFQGEPTKLNNPITKEDVVDLLLGGDLRYHMSEDMTFTEDHVTLYVAELALALDYLRGQGIIHRKADRKEDDEMDDYDIDKYNVT</sequence>